<dbReference type="InterPro" id="IPR039131">
    <property type="entry name" value="NDUFAF1"/>
</dbReference>
<evidence type="ECO:0000313" key="4">
    <source>
        <dbReference type="Proteomes" id="UP000306229"/>
    </source>
</evidence>
<reference evidence="3 4" key="1">
    <citation type="submission" date="2019-05" db="EMBL/GenBank/DDBJ databases">
        <title>Algicella ahnfeltiae gen. nov., sp. nov., a novel marine bacterium of the family Flavobacteriaceae isolated from a red alga.</title>
        <authorList>
            <person name="Nedashkovskaya O.I."/>
            <person name="Kukhlevskiy A.D."/>
            <person name="Kim S.-G."/>
            <person name="Zhukova N.V."/>
            <person name="Mikhailov V.V."/>
        </authorList>
    </citation>
    <scope>NUCLEOTIDE SEQUENCE [LARGE SCALE GENOMIC DNA]</scope>
    <source>
        <strain evidence="3 4">10Alg115</strain>
    </source>
</reference>
<accession>A0A5B7U058</accession>
<evidence type="ECO:0000259" key="2">
    <source>
        <dbReference type="Pfam" id="PF08547"/>
    </source>
</evidence>
<dbReference type="InterPro" id="IPR008979">
    <property type="entry name" value="Galactose-bd-like_sf"/>
</dbReference>
<comment type="similarity">
    <text evidence="1">Belongs to the CIA30 family.</text>
</comment>
<dbReference type="OrthoDB" id="442188at2"/>
<dbReference type="AlphaFoldDB" id="A0A5B7U058"/>
<name>A0A5B7U058_9FLAO</name>
<dbReference type="EMBL" id="CP040749">
    <property type="protein sequence ID" value="QCX41054.1"/>
    <property type="molecule type" value="Genomic_DNA"/>
</dbReference>
<dbReference type="Pfam" id="PF08547">
    <property type="entry name" value="CIA30"/>
    <property type="match status" value="1"/>
</dbReference>
<dbReference type="Proteomes" id="UP000306229">
    <property type="component" value="Chromosome"/>
</dbReference>
<dbReference type="PANTHER" id="PTHR13194">
    <property type="entry name" value="COMPLEX I INTERMEDIATE-ASSOCIATED PROTEIN 30"/>
    <property type="match status" value="1"/>
</dbReference>
<dbReference type="KEGG" id="fbe:FF125_11320"/>
<dbReference type="PANTHER" id="PTHR13194:SF19">
    <property type="entry name" value="NAD(P)-BINDING ROSSMANN-FOLD SUPERFAMILY PROTEIN"/>
    <property type="match status" value="1"/>
</dbReference>
<dbReference type="Gene3D" id="2.60.120.430">
    <property type="entry name" value="Galactose-binding lectin"/>
    <property type="match status" value="1"/>
</dbReference>
<evidence type="ECO:0000313" key="3">
    <source>
        <dbReference type="EMBL" id="QCX41054.1"/>
    </source>
</evidence>
<sequence length="163" mass="18354">MQTTTIFDFSTKSDTSNWKIVDDVVMGGRSSGSFQVNEAGHGVFKGRVSLENNGGFSSLRYNFDNISTTSYSKIMLKVKGDGKTYQFRVKSKASEYYSYIATFTTTTDWETIEISLSDMYPAFRGRKLQASNYDKESIEEIAFLIGNKKAEAFTLEIDSIILK</sequence>
<proteinExistence type="inferred from homology"/>
<keyword evidence="4" id="KW-1185">Reference proteome</keyword>
<dbReference type="SUPFAM" id="SSF49785">
    <property type="entry name" value="Galactose-binding domain-like"/>
    <property type="match status" value="1"/>
</dbReference>
<evidence type="ECO:0000256" key="1">
    <source>
        <dbReference type="ARBA" id="ARBA00007884"/>
    </source>
</evidence>
<protein>
    <submittedName>
        <fullName evidence="3">CIA30 family protein</fullName>
    </submittedName>
</protein>
<dbReference type="InterPro" id="IPR013857">
    <property type="entry name" value="NADH-UbQ_OxRdtase-assoc_prot30"/>
</dbReference>
<gene>
    <name evidence="3" type="ORF">FF125_11320</name>
</gene>
<feature type="domain" description="NADH:ubiquinone oxidoreductase intermediate-associated protein 30" evidence="2">
    <location>
        <begin position="7"/>
        <end position="157"/>
    </location>
</feature>
<organism evidence="3 4">
    <name type="scientific">Aureibaculum algae</name>
    <dbReference type="NCBI Taxonomy" id="2584122"/>
    <lineage>
        <taxon>Bacteria</taxon>
        <taxon>Pseudomonadati</taxon>
        <taxon>Bacteroidota</taxon>
        <taxon>Flavobacteriia</taxon>
        <taxon>Flavobacteriales</taxon>
        <taxon>Flavobacteriaceae</taxon>
        <taxon>Aureibaculum</taxon>
    </lineage>
</organism>